<keyword evidence="2" id="KW-1185">Reference proteome</keyword>
<protein>
    <submittedName>
        <fullName evidence="1">Uncharacterized protein</fullName>
    </submittedName>
</protein>
<dbReference type="Proteomes" id="UP001065298">
    <property type="component" value="Chromosome 2"/>
</dbReference>
<proteinExistence type="predicted"/>
<comment type="caution">
    <text evidence="1">The sequence shown here is derived from an EMBL/GenBank/DDBJ whole genome shotgun (WGS) entry which is preliminary data.</text>
</comment>
<accession>A0ACC0RD48</accession>
<organism evidence="1 2">
    <name type="scientific">Fusarium keratoplasticum</name>
    <dbReference type="NCBI Taxonomy" id="1328300"/>
    <lineage>
        <taxon>Eukaryota</taxon>
        <taxon>Fungi</taxon>
        <taxon>Dikarya</taxon>
        <taxon>Ascomycota</taxon>
        <taxon>Pezizomycotina</taxon>
        <taxon>Sordariomycetes</taxon>
        <taxon>Hypocreomycetidae</taxon>
        <taxon>Hypocreales</taxon>
        <taxon>Nectriaceae</taxon>
        <taxon>Fusarium</taxon>
        <taxon>Fusarium solani species complex</taxon>
    </lineage>
</organism>
<name>A0ACC0RD48_9HYPO</name>
<dbReference type="EMBL" id="CM046504">
    <property type="protein sequence ID" value="KAI8680446.1"/>
    <property type="molecule type" value="Genomic_DNA"/>
</dbReference>
<evidence type="ECO:0000313" key="2">
    <source>
        <dbReference type="Proteomes" id="UP001065298"/>
    </source>
</evidence>
<gene>
    <name evidence="1" type="ORF">NCS57_00325200</name>
</gene>
<reference evidence="1" key="1">
    <citation type="submission" date="2022-06" db="EMBL/GenBank/DDBJ databases">
        <title>Fusarium solani species complex genomes reveal bases of compartmentalisation and animal pathogenesis.</title>
        <authorList>
            <person name="Tsai I.J."/>
        </authorList>
    </citation>
    <scope>NUCLEOTIDE SEQUENCE</scope>
    <source>
        <strain evidence="1">Fu6.1</strain>
    </source>
</reference>
<sequence>MTREYKRWIFTKSTEYRPNGVLRVGQILAQPFEPASALHPAGPPELSDDVTLEESELDEVAASQANELSLHFGLYADLSGIAPAGSSANTTASKAQSQEWQIDKISSKIITPSISYVETCLRHGDVPAKLKDVWFFKKRLYMITGTRVVQGARMATTNQQTFTAGVEAQGDGTSSGVPVQIGTSGGIQKHASQGLSFGRATDFVFAYRLQEIFYYGVSKMEHHPFNKGETSSLDSAGPGQELEDDFDDFEMLRIDDEDFDGEGFDGIQEVDIPGTQSESILRQRFEGME</sequence>
<evidence type="ECO:0000313" key="1">
    <source>
        <dbReference type="EMBL" id="KAI8680446.1"/>
    </source>
</evidence>